<protein>
    <recommendedName>
        <fullName evidence="1">Mor transcription activator domain-containing protein</fullName>
    </recommendedName>
</protein>
<evidence type="ECO:0000259" key="1">
    <source>
        <dbReference type="Pfam" id="PF08765"/>
    </source>
</evidence>
<dbReference type="OrthoDB" id="2295637at2"/>
<gene>
    <name evidence="2" type="ORF">IV54_GL001585</name>
</gene>
<organism evidence="2 3">
    <name type="scientific">Levilactobacillus paucivorans</name>
    <dbReference type="NCBI Taxonomy" id="616990"/>
    <lineage>
        <taxon>Bacteria</taxon>
        <taxon>Bacillati</taxon>
        <taxon>Bacillota</taxon>
        <taxon>Bacilli</taxon>
        <taxon>Lactobacillales</taxon>
        <taxon>Lactobacillaceae</taxon>
        <taxon>Levilactobacillus</taxon>
    </lineage>
</organism>
<evidence type="ECO:0000313" key="3">
    <source>
        <dbReference type="Proteomes" id="UP000051906"/>
    </source>
</evidence>
<dbReference type="AlphaFoldDB" id="A0A0R2LQQ2"/>
<feature type="domain" description="Mor transcription activator" evidence="1">
    <location>
        <begin position="9"/>
        <end position="88"/>
    </location>
</feature>
<name>A0A0R2LQQ2_9LACO</name>
<evidence type="ECO:0000313" key="2">
    <source>
        <dbReference type="EMBL" id="KRO04069.1"/>
    </source>
</evidence>
<dbReference type="Proteomes" id="UP000051906">
    <property type="component" value="Unassembled WGS sequence"/>
</dbReference>
<dbReference type="EMBL" id="JQCA01000043">
    <property type="protein sequence ID" value="KRO04069.1"/>
    <property type="molecule type" value="Genomic_DNA"/>
</dbReference>
<dbReference type="InterPro" id="IPR009057">
    <property type="entry name" value="Homeodomain-like_sf"/>
</dbReference>
<comment type="caution">
    <text evidence="2">The sequence shown here is derived from an EMBL/GenBank/DDBJ whole genome shotgun (WGS) entry which is preliminary data.</text>
</comment>
<keyword evidence="3" id="KW-1185">Reference proteome</keyword>
<proteinExistence type="predicted"/>
<reference evidence="2 3" key="1">
    <citation type="journal article" date="2015" name="Genome Announc.">
        <title>Expanding the biotechnology potential of lactobacilli through comparative genomics of 213 strains and associated genera.</title>
        <authorList>
            <person name="Sun Z."/>
            <person name="Harris H.M."/>
            <person name="McCann A."/>
            <person name="Guo C."/>
            <person name="Argimon S."/>
            <person name="Zhang W."/>
            <person name="Yang X."/>
            <person name="Jeffery I.B."/>
            <person name="Cooney J.C."/>
            <person name="Kagawa T.F."/>
            <person name="Liu W."/>
            <person name="Song Y."/>
            <person name="Salvetti E."/>
            <person name="Wrobel A."/>
            <person name="Rasinkangas P."/>
            <person name="Parkhill J."/>
            <person name="Rea M.C."/>
            <person name="O'Sullivan O."/>
            <person name="Ritari J."/>
            <person name="Douillard F.P."/>
            <person name="Paul Ross R."/>
            <person name="Yang R."/>
            <person name="Briner A.E."/>
            <person name="Felis G.E."/>
            <person name="de Vos W.M."/>
            <person name="Barrangou R."/>
            <person name="Klaenhammer T.R."/>
            <person name="Caufield P.W."/>
            <person name="Cui Y."/>
            <person name="Zhang H."/>
            <person name="O'Toole P.W."/>
        </authorList>
    </citation>
    <scope>NUCLEOTIDE SEQUENCE [LARGE SCALE GENOMIC DNA]</scope>
    <source>
        <strain evidence="2 3">DSM 22467</strain>
    </source>
</reference>
<sequence>MEKTENWQTLYQEMARIIGAAATEELFKHFTGSQLYFPTRLLDPKKEAEMIWQERQHGVPVDVLAQSHGYSARHIRRLLKEVESEKNDDQH</sequence>
<dbReference type="RefSeq" id="WP_057878118.1">
    <property type="nucleotide sequence ID" value="NZ_JQCA01000043.1"/>
</dbReference>
<dbReference type="PATRIC" id="fig|616990.3.peg.1679"/>
<dbReference type="InterPro" id="IPR014875">
    <property type="entry name" value="Mor_transcription_activator"/>
</dbReference>
<dbReference type="SUPFAM" id="SSF46689">
    <property type="entry name" value="Homeodomain-like"/>
    <property type="match status" value="1"/>
</dbReference>
<accession>A0A0R2LQQ2</accession>
<dbReference type="Pfam" id="PF08765">
    <property type="entry name" value="Mor"/>
    <property type="match status" value="1"/>
</dbReference>